<dbReference type="AlphaFoldDB" id="A0A177KD80"/>
<reference evidence="2 3" key="1">
    <citation type="submission" date="2016-02" db="EMBL/GenBank/DDBJ databases">
        <authorList>
            <person name="Wen L."/>
            <person name="He K."/>
            <person name="Yang H."/>
        </authorList>
    </citation>
    <scope>NUCLEOTIDE SEQUENCE [LARGE SCALE GENOMIC DNA]</scope>
    <source>
        <strain evidence="2 3">CD11_3</strain>
    </source>
</reference>
<feature type="transmembrane region" description="Helical" evidence="1">
    <location>
        <begin position="186"/>
        <end position="207"/>
    </location>
</feature>
<name>A0A177KD80_9MICO</name>
<feature type="transmembrane region" description="Helical" evidence="1">
    <location>
        <begin position="61"/>
        <end position="85"/>
    </location>
</feature>
<dbReference type="RefSeq" id="WP_064001603.1">
    <property type="nucleotide sequence ID" value="NZ_LSTV01000001.1"/>
</dbReference>
<feature type="transmembrane region" description="Helical" evidence="1">
    <location>
        <begin position="30"/>
        <end position="49"/>
    </location>
</feature>
<protein>
    <submittedName>
        <fullName evidence="2">Uncharacterized protein</fullName>
    </submittedName>
</protein>
<proteinExistence type="predicted"/>
<dbReference type="OrthoDB" id="9968843at2"/>
<comment type="caution">
    <text evidence="2">The sequence shown here is derived from an EMBL/GenBank/DDBJ whole genome shotgun (WGS) entry which is preliminary data.</text>
</comment>
<evidence type="ECO:0000256" key="1">
    <source>
        <dbReference type="SAM" id="Phobius"/>
    </source>
</evidence>
<keyword evidence="1" id="KW-0812">Transmembrane</keyword>
<evidence type="ECO:0000313" key="2">
    <source>
        <dbReference type="EMBL" id="OAH51094.1"/>
    </source>
</evidence>
<organism evidence="2 3">
    <name type="scientific">Microbacterium oleivorans</name>
    <dbReference type="NCBI Taxonomy" id="273677"/>
    <lineage>
        <taxon>Bacteria</taxon>
        <taxon>Bacillati</taxon>
        <taxon>Actinomycetota</taxon>
        <taxon>Actinomycetes</taxon>
        <taxon>Micrococcales</taxon>
        <taxon>Microbacteriaceae</taxon>
        <taxon>Microbacterium</taxon>
    </lineage>
</organism>
<feature type="transmembrane region" description="Helical" evidence="1">
    <location>
        <begin position="161"/>
        <end position="180"/>
    </location>
</feature>
<gene>
    <name evidence="2" type="ORF">AYL44_02110</name>
</gene>
<evidence type="ECO:0000313" key="3">
    <source>
        <dbReference type="Proteomes" id="UP000076998"/>
    </source>
</evidence>
<feature type="transmembrane region" description="Helical" evidence="1">
    <location>
        <begin position="97"/>
        <end position="119"/>
    </location>
</feature>
<sequence length="213" mass="22309">MIVESLPVPAPAAVEIAPARDWRPSRRARGFTLAAGGGVYALSHILNLFGSTPGLDSPTEIAAKVLFAAGALLIMAGLSSLLAQFRRSPLGVLGVQLTWVGMLFIPLSAYSILFIYPAFGWEGLAAIDENAALLSLLTIPTVLAGPVLLAIAAWRHRVMAWWNASLLLLSVVGLMGMMAAPELEPVFAISSTIVAGVAYMFAGIRAARLGASV</sequence>
<dbReference type="EMBL" id="LSTV01000001">
    <property type="protein sequence ID" value="OAH51094.1"/>
    <property type="molecule type" value="Genomic_DNA"/>
</dbReference>
<dbReference type="Proteomes" id="UP000076998">
    <property type="component" value="Unassembled WGS sequence"/>
</dbReference>
<keyword evidence="1" id="KW-0472">Membrane</keyword>
<keyword evidence="1" id="KW-1133">Transmembrane helix</keyword>
<feature type="transmembrane region" description="Helical" evidence="1">
    <location>
        <begin position="131"/>
        <end position="154"/>
    </location>
</feature>
<accession>A0A177KD80</accession>